<dbReference type="RefSeq" id="WP_129876284.1">
    <property type="nucleotide sequence ID" value="NZ_SEWG01000003.1"/>
</dbReference>
<evidence type="ECO:0000313" key="7">
    <source>
        <dbReference type="Proteomes" id="UP000293331"/>
    </source>
</evidence>
<dbReference type="SMART" id="SM00421">
    <property type="entry name" value="HTH_LUXR"/>
    <property type="match status" value="1"/>
</dbReference>
<dbReference type="PANTHER" id="PTHR43214">
    <property type="entry name" value="TWO-COMPONENT RESPONSE REGULATOR"/>
    <property type="match status" value="1"/>
</dbReference>
<dbReference type="InterPro" id="IPR016032">
    <property type="entry name" value="Sig_transdc_resp-reg_C-effctor"/>
</dbReference>
<dbReference type="InterPro" id="IPR001789">
    <property type="entry name" value="Sig_transdc_resp-reg_receiver"/>
</dbReference>
<evidence type="ECO:0000313" key="6">
    <source>
        <dbReference type="EMBL" id="RYU90734.1"/>
    </source>
</evidence>
<reference evidence="6 7" key="1">
    <citation type="submission" date="2019-02" db="EMBL/GenBank/DDBJ databases">
        <title>Bacterial novel species Mucilaginibacter sp. 17JY9-4 isolated from soil.</title>
        <authorList>
            <person name="Jung H.-Y."/>
        </authorList>
    </citation>
    <scope>NUCLEOTIDE SEQUENCE [LARGE SCALE GENOMIC DNA]</scope>
    <source>
        <strain evidence="6 7">17JY9-4</strain>
    </source>
</reference>
<dbReference type="EMBL" id="SEWG01000003">
    <property type="protein sequence ID" value="RYU90734.1"/>
    <property type="molecule type" value="Genomic_DNA"/>
</dbReference>
<dbReference type="InterPro" id="IPR000792">
    <property type="entry name" value="Tscrpt_reg_LuxR_C"/>
</dbReference>
<keyword evidence="2" id="KW-0238">DNA-binding</keyword>
<dbReference type="SUPFAM" id="SSF52172">
    <property type="entry name" value="CheY-like"/>
    <property type="match status" value="1"/>
</dbReference>
<dbReference type="GO" id="GO:0006355">
    <property type="term" value="P:regulation of DNA-templated transcription"/>
    <property type="evidence" value="ECO:0007669"/>
    <property type="project" value="InterPro"/>
</dbReference>
<accession>A0A4Q5LLV6</accession>
<organism evidence="6 7">
    <name type="scientific">Mucilaginibacter terrigena</name>
    <dbReference type="NCBI Taxonomy" id="2492395"/>
    <lineage>
        <taxon>Bacteria</taxon>
        <taxon>Pseudomonadati</taxon>
        <taxon>Bacteroidota</taxon>
        <taxon>Sphingobacteriia</taxon>
        <taxon>Sphingobacteriales</taxon>
        <taxon>Sphingobacteriaceae</taxon>
        <taxon>Mucilaginibacter</taxon>
    </lineage>
</organism>
<dbReference type="Gene3D" id="3.40.50.2300">
    <property type="match status" value="1"/>
</dbReference>
<dbReference type="InterPro" id="IPR039420">
    <property type="entry name" value="WalR-like"/>
</dbReference>
<gene>
    <name evidence="6" type="ORF">EWM62_08805</name>
</gene>
<protein>
    <submittedName>
        <fullName evidence="6">Response regulator transcription factor</fullName>
    </submittedName>
</protein>
<dbReference type="SUPFAM" id="SSF46894">
    <property type="entry name" value="C-terminal effector domain of the bipartite response regulators"/>
    <property type="match status" value="1"/>
</dbReference>
<dbReference type="AlphaFoldDB" id="A0A4Q5LLV6"/>
<dbReference type="OrthoDB" id="9797341at2"/>
<dbReference type="InterPro" id="IPR011006">
    <property type="entry name" value="CheY-like_superfamily"/>
</dbReference>
<evidence type="ECO:0000259" key="4">
    <source>
        <dbReference type="PROSITE" id="PS50043"/>
    </source>
</evidence>
<comment type="caution">
    <text evidence="6">The sequence shown here is derived from an EMBL/GenBank/DDBJ whole genome shotgun (WGS) entry which is preliminary data.</text>
</comment>
<dbReference type="SMART" id="SM00448">
    <property type="entry name" value="REC"/>
    <property type="match status" value="1"/>
</dbReference>
<dbReference type="GO" id="GO:0000160">
    <property type="term" value="P:phosphorelay signal transduction system"/>
    <property type="evidence" value="ECO:0007669"/>
    <property type="project" value="InterPro"/>
</dbReference>
<keyword evidence="1 3" id="KW-0597">Phosphoprotein</keyword>
<dbReference type="PRINTS" id="PR00038">
    <property type="entry name" value="HTHLUXR"/>
</dbReference>
<dbReference type="InterPro" id="IPR058245">
    <property type="entry name" value="NreC/VraR/RcsB-like_REC"/>
</dbReference>
<feature type="domain" description="Response regulatory" evidence="5">
    <location>
        <begin position="5"/>
        <end position="123"/>
    </location>
</feature>
<dbReference type="CDD" id="cd17535">
    <property type="entry name" value="REC_NarL-like"/>
    <property type="match status" value="1"/>
</dbReference>
<dbReference type="Pfam" id="PF00196">
    <property type="entry name" value="GerE"/>
    <property type="match status" value="1"/>
</dbReference>
<keyword evidence="7" id="KW-1185">Reference proteome</keyword>
<feature type="domain" description="HTH luxR-type" evidence="4">
    <location>
        <begin position="151"/>
        <end position="216"/>
    </location>
</feature>
<dbReference type="GO" id="GO:0003677">
    <property type="term" value="F:DNA binding"/>
    <property type="evidence" value="ECO:0007669"/>
    <property type="project" value="UniProtKB-KW"/>
</dbReference>
<name>A0A4Q5LLV6_9SPHI</name>
<dbReference type="PROSITE" id="PS50110">
    <property type="entry name" value="RESPONSE_REGULATORY"/>
    <property type="match status" value="1"/>
</dbReference>
<evidence type="ECO:0000259" key="5">
    <source>
        <dbReference type="PROSITE" id="PS50110"/>
    </source>
</evidence>
<evidence type="ECO:0000256" key="2">
    <source>
        <dbReference type="ARBA" id="ARBA00023125"/>
    </source>
</evidence>
<dbReference type="PANTHER" id="PTHR43214:SF43">
    <property type="entry name" value="TWO-COMPONENT RESPONSE REGULATOR"/>
    <property type="match status" value="1"/>
</dbReference>
<proteinExistence type="predicted"/>
<evidence type="ECO:0000256" key="1">
    <source>
        <dbReference type="ARBA" id="ARBA00022553"/>
    </source>
</evidence>
<evidence type="ECO:0000256" key="3">
    <source>
        <dbReference type="PROSITE-ProRule" id="PRU00169"/>
    </source>
</evidence>
<dbReference type="Proteomes" id="UP000293331">
    <property type="component" value="Unassembled WGS sequence"/>
</dbReference>
<sequence length="221" mass="24858">MEEINIAIVDDQNLFRQSLALLVNSVENFRLVAECVSAQAFIDTLNKFKLKVDIAIIDMDMPGINGIELNKYLHTHYPNIKVIILTVHANDMLITQMINSGAAAYLVKNCDKDELLLTVNTVYKSGFYFNKAVLKALRNSANHRPVMQDTLNGLPITLTKREEQVLKLICKELNNVEIAAELFLSVRTIEGHRNSLINKIKCRNTAGLVLFALKHRLIGAL</sequence>
<feature type="modified residue" description="4-aspartylphosphate" evidence="3">
    <location>
        <position position="58"/>
    </location>
</feature>
<dbReference type="PROSITE" id="PS50043">
    <property type="entry name" value="HTH_LUXR_2"/>
    <property type="match status" value="1"/>
</dbReference>
<dbReference type="Pfam" id="PF00072">
    <property type="entry name" value="Response_reg"/>
    <property type="match status" value="1"/>
</dbReference>
<dbReference type="CDD" id="cd06170">
    <property type="entry name" value="LuxR_C_like"/>
    <property type="match status" value="1"/>
</dbReference>